<evidence type="ECO:0000313" key="2">
    <source>
        <dbReference type="EMBL" id="SPD76307.1"/>
    </source>
</evidence>
<dbReference type="EMBL" id="OJIN01000235">
    <property type="protein sequence ID" value="SPD76307.1"/>
    <property type="molecule type" value="Genomic_DNA"/>
</dbReference>
<keyword evidence="1" id="KW-0732">Signal</keyword>
<evidence type="ECO:0000256" key="1">
    <source>
        <dbReference type="SAM" id="SignalP"/>
    </source>
</evidence>
<dbReference type="AlphaFoldDB" id="A0A445N3L3"/>
<feature type="chain" id="PRO_5019330499" evidence="1">
    <location>
        <begin position="24"/>
        <end position="106"/>
    </location>
</feature>
<proteinExistence type="predicted"/>
<gene>
    <name evidence="2" type="ORF">PITCH_A890016</name>
</gene>
<organism evidence="2">
    <name type="scientific">uncultured Desulfobacterium sp</name>
    <dbReference type="NCBI Taxonomy" id="201089"/>
    <lineage>
        <taxon>Bacteria</taxon>
        <taxon>Pseudomonadati</taxon>
        <taxon>Thermodesulfobacteriota</taxon>
        <taxon>Desulfobacteria</taxon>
        <taxon>Desulfobacterales</taxon>
        <taxon>Desulfobacteriaceae</taxon>
        <taxon>Desulfobacterium</taxon>
        <taxon>environmental samples</taxon>
    </lineage>
</organism>
<protein>
    <submittedName>
        <fullName evidence="2">Uncharacterized protein</fullName>
    </submittedName>
</protein>
<reference evidence="2" key="1">
    <citation type="submission" date="2018-01" db="EMBL/GenBank/DDBJ databases">
        <authorList>
            <person name="Regsiter A."/>
            <person name="William W."/>
        </authorList>
    </citation>
    <scope>NUCLEOTIDE SEQUENCE</scope>
    <source>
        <strain evidence="2">TRIP AH-1</strain>
    </source>
</reference>
<feature type="signal peptide" evidence="1">
    <location>
        <begin position="1"/>
        <end position="23"/>
    </location>
</feature>
<name>A0A445N3L3_9BACT</name>
<sequence>MKKAILCLAVLFVFLFSSSQSFSGEIILKEKEKDTWEMQNKTGEKIGTLKRDQGVYRFFDNNQEFMGSILESKQLMPKGFRSRSTKITPELAQLYLDLLDAIKTIK</sequence>
<accession>A0A445N3L3</accession>